<dbReference type="InterPro" id="IPR036734">
    <property type="entry name" value="Neur_chan_lig-bd_sf"/>
</dbReference>
<evidence type="ECO:0000256" key="7">
    <source>
        <dbReference type="SAM" id="SignalP"/>
    </source>
</evidence>
<feature type="domain" description="Neurotransmitter-gated ion-channel transmembrane" evidence="9">
    <location>
        <begin position="232"/>
        <end position="309"/>
    </location>
</feature>
<accession>A0A8T2L0E9</accession>
<dbReference type="Gene3D" id="2.70.170.10">
    <property type="entry name" value="Neurotransmitter-gated ion-channel ligand-binding domain"/>
    <property type="match status" value="1"/>
</dbReference>
<evidence type="ECO:0000256" key="3">
    <source>
        <dbReference type="ARBA" id="ARBA00022989"/>
    </source>
</evidence>
<dbReference type="Pfam" id="PF02932">
    <property type="entry name" value="Neur_chan_memb"/>
    <property type="match status" value="1"/>
</dbReference>
<keyword evidence="2 6" id="KW-0812">Transmembrane</keyword>
<feature type="coiled-coil region" evidence="5">
    <location>
        <begin position="360"/>
        <end position="390"/>
    </location>
</feature>
<feature type="transmembrane region" description="Helical" evidence="6">
    <location>
        <begin position="258"/>
        <end position="275"/>
    </location>
</feature>
<dbReference type="SUPFAM" id="SSF90112">
    <property type="entry name" value="Neurotransmitter-gated ion-channel transmembrane pore"/>
    <property type="match status" value="1"/>
</dbReference>
<keyword evidence="10" id="KW-0675">Receptor</keyword>
<organism evidence="10 11">
    <name type="scientific">Astyanax mexicanus</name>
    <name type="common">Blind cave fish</name>
    <name type="synonym">Astyanax fasciatus mexicanus</name>
    <dbReference type="NCBI Taxonomy" id="7994"/>
    <lineage>
        <taxon>Eukaryota</taxon>
        <taxon>Metazoa</taxon>
        <taxon>Chordata</taxon>
        <taxon>Craniata</taxon>
        <taxon>Vertebrata</taxon>
        <taxon>Euteleostomi</taxon>
        <taxon>Actinopterygii</taxon>
        <taxon>Neopterygii</taxon>
        <taxon>Teleostei</taxon>
        <taxon>Ostariophysi</taxon>
        <taxon>Characiformes</taxon>
        <taxon>Characoidei</taxon>
        <taxon>Acestrorhamphidae</taxon>
        <taxon>Acestrorhamphinae</taxon>
        <taxon>Astyanax</taxon>
    </lineage>
</organism>
<evidence type="ECO:0000256" key="1">
    <source>
        <dbReference type="ARBA" id="ARBA00004141"/>
    </source>
</evidence>
<feature type="domain" description="Neurotransmitter-gated ion-channel ligand-binding" evidence="8">
    <location>
        <begin position="48"/>
        <end position="190"/>
    </location>
</feature>
<evidence type="ECO:0000256" key="6">
    <source>
        <dbReference type="SAM" id="Phobius"/>
    </source>
</evidence>
<dbReference type="InterPro" id="IPR006202">
    <property type="entry name" value="Neur_chan_lig-bd"/>
</dbReference>
<sequence>MVLAQRILNVLCIMSYLIACSDVVAENTTCFSRRCLANEMIAKELFSPPQPPSCAVKVNLTSIQYETLSVDTKTLRFTSRIKIEMEWKDPDLAWTDSQYEFTELMLPVDKIWTPDMTVDNAVETEVKPVNTDILVRKDGTVEHSIQMYTTVVCGINLFNYPFVKDSCPVALNGWSQNNCGLRFEYGSVTAVGQSRGEWQTVSVVLTSDQGKLDRNYILVTMSINPFNTIVTLILPTVLIMLADLVSFALPLEGGKRSSFKITLVLSFTMSLLILTDHLPDTGLCSPLIRYHFCICLVFLVLSLLASMIFTRMASDGSIFSCTLPKCGFKKNDISKHDKLQDLSLSGISTVSGEFTEKASIQNVVTFLENMEKANEEAKKKQNLANRFDRICFWIYFCTDVVYVICLIAITRTEFCKINNLDFW</sequence>
<dbReference type="InterPro" id="IPR036719">
    <property type="entry name" value="Neuro-gated_channel_TM_sf"/>
</dbReference>
<feature type="transmembrane region" description="Helical" evidence="6">
    <location>
        <begin position="287"/>
        <end position="309"/>
    </location>
</feature>
<keyword evidence="4 6" id="KW-0472">Membrane</keyword>
<reference evidence="10 11" key="1">
    <citation type="submission" date="2021-07" db="EMBL/GenBank/DDBJ databases">
        <authorList>
            <person name="Imarazene B."/>
            <person name="Zahm M."/>
            <person name="Klopp C."/>
            <person name="Cabau C."/>
            <person name="Beille S."/>
            <person name="Jouanno E."/>
            <person name="Castinel A."/>
            <person name="Lluch J."/>
            <person name="Gil L."/>
            <person name="Kuchtly C."/>
            <person name="Lopez Roques C."/>
            <person name="Donnadieu C."/>
            <person name="Parrinello H."/>
            <person name="Journot L."/>
            <person name="Du K."/>
            <person name="Schartl M."/>
            <person name="Retaux S."/>
            <person name="Guiguen Y."/>
        </authorList>
    </citation>
    <scope>NUCLEOTIDE SEQUENCE [LARGE SCALE GENOMIC DNA]</scope>
    <source>
        <strain evidence="10">Pach_M1</strain>
        <tissue evidence="10">Testis</tissue>
    </source>
</reference>
<dbReference type="PANTHER" id="PTHR18945">
    <property type="entry name" value="NEUROTRANSMITTER GATED ION CHANNEL"/>
    <property type="match status" value="1"/>
</dbReference>
<dbReference type="GO" id="GO:0004888">
    <property type="term" value="F:transmembrane signaling receptor activity"/>
    <property type="evidence" value="ECO:0007669"/>
    <property type="project" value="InterPro"/>
</dbReference>
<dbReference type="Pfam" id="PF02931">
    <property type="entry name" value="Neur_chan_LBD"/>
    <property type="match status" value="1"/>
</dbReference>
<comment type="caution">
    <text evidence="10">The sequence shown here is derived from an EMBL/GenBank/DDBJ whole genome shotgun (WGS) entry which is preliminary data.</text>
</comment>
<protein>
    <submittedName>
        <fullName evidence="10">5-hydroxytryptamine receptor 3A-like</fullName>
    </submittedName>
</protein>
<keyword evidence="7" id="KW-0732">Signal</keyword>
<evidence type="ECO:0000256" key="2">
    <source>
        <dbReference type="ARBA" id="ARBA00022692"/>
    </source>
</evidence>
<keyword evidence="5" id="KW-0175">Coiled coil</keyword>
<feature type="transmembrane region" description="Helical" evidence="6">
    <location>
        <begin position="229"/>
        <end position="251"/>
    </location>
</feature>
<comment type="subcellular location">
    <subcellularLocation>
        <location evidence="1">Membrane</location>
        <topology evidence="1">Multi-pass membrane protein</topology>
    </subcellularLocation>
</comment>
<dbReference type="InterPro" id="IPR006201">
    <property type="entry name" value="Neur_channel"/>
</dbReference>
<feature type="transmembrane region" description="Helical" evidence="6">
    <location>
        <begin position="390"/>
        <end position="409"/>
    </location>
</feature>
<feature type="chain" id="PRO_5035919649" evidence="7">
    <location>
        <begin position="26"/>
        <end position="423"/>
    </location>
</feature>
<dbReference type="InterPro" id="IPR006029">
    <property type="entry name" value="Neurotrans-gated_channel_TM"/>
</dbReference>
<dbReference type="AlphaFoldDB" id="A0A8T2L0E9"/>
<evidence type="ECO:0000313" key="10">
    <source>
        <dbReference type="EMBL" id="KAG9264584.1"/>
    </source>
</evidence>
<evidence type="ECO:0000256" key="5">
    <source>
        <dbReference type="SAM" id="Coils"/>
    </source>
</evidence>
<dbReference type="EMBL" id="JAICCE010000019">
    <property type="protein sequence ID" value="KAG9264584.1"/>
    <property type="molecule type" value="Genomic_DNA"/>
</dbReference>
<dbReference type="Gene3D" id="1.20.58.390">
    <property type="entry name" value="Neurotransmitter-gated ion-channel transmembrane domain"/>
    <property type="match status" value="1"/>
</dbReference>
<feature type="signal peptide" evidence="7">
    <location>
        <begin position="1"/>
        <end position="25"/>
    </location>
</feature>
<dbReference type="InterPro" id="IPR038050">
    <property type="entry name" value="Neuro_actylchol_rec"/>
</dbReference>
<evidence type="ECO:0000259" key="9">
    <source>
        <dbReference type="Pfam" id="PF02932"/>
    </source>
</evidence>
<evidence type="ECO:0000259" key="8">
    <source>
        <dbReference type="Pfam" id="PF02931"/>
    </source>
</evidence>
<dbReference type="Proteomes" id="UP000752171">
    <property type="component" value="Unassembled WGS sequence"/>
</dbReference>
<name>A0A8T2L0E9_ASTMX</name>
<evidence type="ECO:0000256" key="4">
    <source>
        <dbReference type="ARBA" id="ARBA00023136"/>
    </source>
</evidence>
<evidence type="ECO:0000313" key="11">
    <source>
        <dbReference type="Proteomes" id="UP000752171"/>
    </source>
</evidence>
<dbReference type="GO" id="GO:0016020">
    <property type="term" value="C:membrane"/>
    <property type="evidence" value="ECO:0007669"/>
    <property type="project" value="UniProtKB-SubCell"/>
</dbReference>
<gene>
    <name evidence="10" type="primary">HTR3A</name>
    <name evidence="10" type="ORF">AMEX_G22870</name>
</gene>
<proteinExistence type="predicted"/>
<keyword evidence="3 6" id="KW-1133">Transmembrane helix</keyword>
<dbReference type="OrthoDB" id="5920062at2759"/>
<dbReference type="SUPFAM" id="SSF63712">
    <property type="entry name" value="Nicotinic receptor ligand binding domain-like"/>
    <property type="match status" value="1"/>
</dbReference>
<dbReference type="GO" id="GO:0005230">
    <property type="term" value="F:extracellular ligand-gated monoatomic ion channel activity"/>
    <property type="evidence" value="ECO:0007669"/>
    <property type="project" value="InterPro"/>
</dbReference>